<dbReference type="Pfam" id="PF06218">
    <property type="entry name" value="NPR2"/>
    <property type="match status" value="2"/>
</dbReference>
<dbReference type="Proteomes" id="UP001217089">
    <property type="component" value="Unassembled WGS sequence"/>
</dbReference>
<dbReference type="PANTHER" id="PTHR12991:SF10">
    <property type="entry name" value="GATOR COMPLEX PROTEIN NPRL2"/>
    <property type="match status" value="1"/>
</dbReference>
<proteinExistence type="inferred from homology"/>
<gene>
    <name evidence="3" type="ORF">KUTeg_021201</name>
</gene>
<name>A0ABQ9EA27_TEGGR</name>
<keyword evidence="4" id="KW-1185">Reference proteome</keyword>
<evidence type="ECO:0000313" key="4">
    <source>
        <dbReference type="Proteomes" id="UP001217089"/>
    </source>
</evidence>
<comment type="caution">
    <text evidence="3">The sequence shown here is derived from an EMBL/GenBank/DDBJ whole genome shotgun (WGS) entry which is preliminary data.</text>
</comment>
<evidence type="ECO:0000256" key="1">
    <source>
        <dbReference type="ARBA" id="ARBA00008433"/>
    </source>
</evidence>
<reference evidence="3 4" key="1">
    <citation type="submission" date="2022-12" db="EMBL/GenBank/DDBJ databases">
        <title>Chromosome-level genome of Tegillarca granosa.</title>
        <authorList>
            <person name="Kim J."/>
        </authorList>
    </citation>
    <scope>NUCLEOTIDE SEQUENCE [LARGE SCALE GENOMIC DNA]</scope>
    <source>
        <strain evidence="3">Teg-2019</strain>
        <tissue evidence="3">Adductor muscle</tissue>
    </source>
</reference>
<comment type="similarity">
    <text evidence="1">Belongs to the NPR2 family.</text>
</comment>
<evidence type="ECO:0000256" key="2">
    <source>
        <dbReference type="SAM" id="MobiDB-lite"/>
    </source>
</evidence>
<sequence length="331" mass="38217">METQYCLILNREYEIVPSEYISEESFDAIHKYIITKPELQGRLITLEDEFLSSETGRLLIPEFMTQILTSINKDGSCSVRMGESCHIHLKVPPVIKNPQPVQNHDVPIFLKSKLALNHLHWDLTTQQILPYIDGFNHVAKIAAEADVEINLYSNVYTAQPEIHRLAENKQLQQECIQFVARKSRTYPMFRDVFFLYSGLKPGITVKDLCLRYNPHGMKIDERKLIQFGLLKNILRRIKKYPIKIKQSEDMMENKQDPLDDWFDGGHSFDEICSQTGLSSQELDAKIEHDPKPRTVGYPGPRTVGYPEPRTVGYPEPRTAGYPKQELLDIRS</sequence>
<dbReference type="PANTHER" id="PTHR12991">
    <property type="entry name" value="NITROGEN PERMEASE REGULATOR 2/TUMOR SUPPRESSOR CANDIDATE 4"/>
    <property type="match status" value="1"/>
</dbReference>
<feature type="region of interest" description="Disordered" evidence="2">
    <location>
        <begin position="287"/>
        <end position="331"/>
    </location>
</feature>
<protein>
    <submittedName>
        <fullName evidence="3">Uncharacterized protein</fullName>
    </submittedName>
</protein>
<evidence type="ECO:0000313" key="3">
    <source>
        <dbReference type="EMBL" id="KAJ8302214.1"/>
    </source>
</evidence>
<dbReference type="EMBL" id="JARBDR010000918">
    <property type="protein sequence ID" value="KAJ8302214.1"/>
    <property type="molecule type" value="Genomic_DNA"/>
</dbReference>
<accession>A0ABQ9EA27</accession>
<dbReference type="InterPro" id="IPR009348">
    <property type="entry name" value="NPR2-like"/>
</dbReference>
<organism evidence="3 4">
    <name type="scientific">Tegillarca granosa</name>
    <name type="common">Malaysian cockle</name>
    <name type="synonym">Anadara granosa</name>
    <dbReference type="NCBI Taxonomy" id="220873"/>
    <lineage>
        <taxon>Eukaryota</taxon>
        <taxon>Metazoa</taxon>
        <taxon>Spiralia</taxon>
        <taxon>Lophotrochozoa</taxon>
        <taxon>Mollusca</taxon>
        <taxon>Bivalvia</taxon>
        <taxon>Autobranchia</taxon>
        <taxon>Pteriomorphia</taxon>
        <taxon>Arcoida</taxon>
        <taxon>Arcoidea</taxon>
        <taxon>Arcidae</taxon>
        <taxon>Tegillarca</taxon>
    </lineage>
</organism>